<feature type="compositionally biased region" description="Basic and acidic residues" evidence="3">
    <location>
        <begin position="566"/>
        <end position="579"/>
    </location>
</feature>
<feature type="binding site" evidence="1">
    <location>
        <position position="531"/>
    </location>
    <ligand>
        <name>ATP</name>
        <dbReference type="ChEBI" id="CHEBI:30616"/>
    </ligand>
</feature>
<feature type="region of interest" description="Disordered" evidence="3">
    <location>
        <begin position="646"/>
        <end position="823"/>
    </location>
</feature>
<dbReference type="Pfam" id="PF00085">
    <property type="entry name" value="Thioredoxin"/>
    <property type="match status" value="1"/>
</dbReference>
<keyword evidence="2" id="KW-0175">Coiled coil</keyword>
<dbReference type="CDD" id="cd04416">
    <property type="entry name" value="NDPk_TX"/>
    <property type="match status" value="2"/>
</dbReference>
<feature type="compositionally biased region" description="Low complexity" evidence="3">
    <location>
        <begin position="678"/>
        <end position="704"/>
    </location>
</feature>
<sequence>MAKKKVEVALQEEIDTQEEWETILQREGLIIIDVYQDWCGPCKAVAGLFRRLKTELNDDLLHFAVAKSDSIEALEKYRGKCEPCFLFFGGGCLVAAVRGVNPPELEKNIVEKLKQEHEVMKGETERVEIKDPVLLAQELAELEERRRKEEEEEVIQEVTIAVLKPDIVSSGRLEERGINILERKEHEFSVEEAETYYEKLKDEPYFNNLVDFMTSGPSEILICAKGAEGVVEELRGLVGPAVSEIETDEEHMCLKAKYGQDTLKNAIHAADSKDEAAKELAFFYPDYVPPTVIVRRKRVAAENVETSSVPDRTARSSQYLGFGPTPPGIQRTVALLRPKAYELYKEEILGRIKEAGFVVAIQKEIQLTREQAEEYYSEHQGETYFGELTTVMSSGPLLALLLARQDAVDTWREMLGPTDVQVARSEAPESLRAQFANDEVKFEEEVDGEKHIKLINLIHGSSTLDEVERDMGFFFPVERTLAAIKPDAYANRDEIIERIKAAGFHVAARKDTQLTEELARQLYSDNQDKPFYEDLVHSMTSGRTLFMVLTRQDAVAGWRGLMGPTDPDKAAEETVDRNDPNTMNIRATYGRSVLLNAVHGSSSVEHANKTIELIFGDANIGLQGHDESEQDRLLDSDIRVVLEAEEAQATAEGTENELDKPLEPEEGEEGAETSLQPEAGTDEAAAVEEAGAPAETEASPEPADQPAETTEEAPSEQSPEAVETQPAEEPEPEIEPEPEPEPMAEAPGETPAPEEAPAEEQPAADVPDAAAENQNQSANSEVRTYSRFSSSNSSASIRNIKSRSGDTTPKPKSARSIGSTDADKVISYNSVDTVSCQCNPYFRTSKRRKSTTDKSLTRKRVNVDVDPAEHKQHRFISLIRKRPFSTQ</sequence>
<dbReference type="SMART" id="SM00562">
    <property type="entry name" value="NDK"/>
    <property type="match status" value="3"/>
</dbReference>
<dbReference type="SUPFAM" id="SSF54919">
    <property type="entry name" value="Nucleoside diphosphate kinase, NDK"/>
    <property type="match status" value="3"/>
</dbReference>
<evidence type="ECO:0000259" key="4">
    <source>
        <dbReference type="PROSITE" id="PS51352"/>
    </source>
</evidence>
<keyword evidence="5" id="KW-0808">Transferase</keyword>
<dbReference type="Pfam" id="PF00334">
    <property type="entry name" value="NDK"/>
    <property type="match status" value="3"/>
</dbReference>
<evidence type="ECO:0000313" key="5">
    <source>
        <dbReference type="EMBL" id="THD22361.1"/>
    </source>
</evidence>
<feature type="domain" description="Thioredoxin" evidence="4">
    <location>
        <begin position="1"/>
        <end position="115"/>
    </location>
</feature>
<feature type="binding site" evidence="1">
    <location>
        <position position="485"/>
    </location>
    <ligand>
        <name>ATP</name>
        <dbReference type="ChEBI" id="CHEBI:30616"/>
    </ligand>
</feature>
<dbReference type="Proteomes" id="UP000230066">
    <property type="component" value="Unassembled WGS sequence"/>
</dbReference>
<comment type="similarity">
    <text evidence="1">Belongs to the NDK family.</text>
</comment>
<name>A0A4E0R917_FASHE</name>
<evidence type="ECO:0000256" key="1">
    <source>
        <dbReference type="PROSITE-ProRule" id="PRU00706"/>
    </source>
</evidence>
<feature type="active site" description="Pros-phosphohistidine intermediate" evidence="1">
    <location>
        <position position="268"/>
    </location>
</feature>
<dbReference type="AlphaFoldDB" id="A0A4E0R917"/>
<evidence type="ECO:0000256" key="3">
    <source>
        <dbReference type="SAM" id="MobiDB-lite"/>
    </source>
</evidence>
<dbReference type="Gene3D" id="3.30.70.141">
    <property type="entry name" value="Nucleoside diphosphate kinase-like domain"/>
    <property type="match status" value="3"/>
</dbReference>
<gene>
    <name evidence="5" type="ORF">D915_006957</name>
</gene>
<dbReference type="Gene3D" id="3.40.30.10">
    <property type="entry name" value="Glutaredoxin"/>
    <property type="match status" value="1"/>
</dbReference>
<dbReference type="InterPro" id="IPR017937">
    <property type="entry name" value="Thioredoxin_CS"/>
</dbReference>
<dbReference type="InterPro" id="IPR036249">
    <property type="entry name" value="Thioredoxin-like_sf"/>
</dbReference>
<feature type="binding site" evidence="1">
    <location>
        <position position="586"/>
    </location>
    <ligand>
        <name>ATP</name>
        <dbReference type="ChEBI" id="CHEBI:30616"/>
    </ligand>
</feature>
<dbReference type="PROSITE" id="PS51352">
    <property type="entry name" value="THIOREDOXIN_2"/>
    <property type="match status" value="1"/>
</dbReference>
<feature type="active site" description="Pros-phosphohistidine intermediate" evidence="1">
    <location>
        <position position="459"/>
    </location>
</feature>
<dbReference type="PROSITE" id="PS00194">
    <property type="entry name" value="THIOREDOXIN_1"/>
    <property type="match status" value="1"/>
</dbReference>
<dbReference type="PANTHER" id="PTHR46135">
    <property type="entry name" value="NME/NM23 FAMILY MEMBER 8"/>
    <property type="match status" value="1"/>
</dbReference>
<dbReference type="SUPFAM" id="SSF52833">
    <property type="entry name" value="Thioredoxin-like"/>
    <property type="match status" value="1"/>
</dbReference>
<dbReference type="CDD" id="cd02948">
    <property type="entry name" value="TRX_NDPK"/>
    <property type="match status" value="1"/>
</dbReference>
<dbReference type="InterPro" id="IPR036850">
    <property type="entry name" value="NDK-like_dom_sf"/>
</dbReference>
<organism evidence="5 6">
    <name type="scientific">Fasciola hepatica</name>
    <name type="common">Liver fluke</name>
    <dbReference type="NCBI Taxonomy" id="6192"/>
    <lineage>
        <taxon>Eukaryota</taxon>
        <taxon>Metazoa</taxon>
        <taxon>Spiralia</taxon>
        <taxon>Lophotrochozoa</taxon>
        <taxon>Platyhelminthes</taxon>
        <taxon>Trematoda</taxon>
        <taxon>Digenea</taxon>
        <taxon>Plagiorchiida</taxon>
        <taxon>Echinostomata</taxon>
        <taxon>Echinostomatoidea</taxon>
        <taxon>Fasciolidae</taxon>
        <taxon>Fasciola</taxon>
    </lineage>
</organism>
<accession>A0A4E0R917</accession>
<keyword evidence="5" id="KW-0418">Kinase</keyword>
<dbReference type="InterPro" id="IPR034907">
    <property type="entry name" value="NDK-like_dom"/>
</dbReference>
<keyword evidence="6" id="KW-1185">Reference proteome</keyword>
<evidence type="ECO:0000313" key="6">
    <source>
        <dbReference type="Proteomes" id="UP000230066"/>
    </source>
</evidence>
<dbReference type="InterPro" id="IPR013766">
    <property type="entry name" value="Thioredoxin_domain"/>
</dbReference>
<feature type="compositionally biased region" description="Acidic residues" evidence="3">
    <location>
        <begin position="726"/>
        <end position="742"/>
    </location>
</feature>
<dbReference type="PANTHER" id="PTHR46135:SF3">
    <property type="entry name" value="NME_NM23 FAMILY MEMBER 8"/>
    <property type="match status" value="1"/>
</dbReference>
<comment type="caution">
    <text evidence="1">Lacks conserved residue(s) required for the propagation of feature annotation.</text>
</comment>
<proteinExistence type="inferred from homology"/>
<comment type="caution">
    <text evidence="5">The sequence shown here is derived from an EMBL/GenBank/DDBJ whole genome shotgun (WGS) entry which is preliminary data.</text>
</comment>
<dbReference type="EMBL" id="JXXN02002808">
    <property type="protein sequence ID" value="THD22361.1"/>
    <property type="molecule type" value="Genomic_DNA"/>
</dbReference>
<protein>
    <submittedName>
        <fullName evidence="5">Nucleoside-diphosphate kinase</fullName>
    </submittedName>
</protein>
<dbReference type="PROSITE" id="PS51374">
    <property type="entry name" value="NDPK_LIKE"/>
    <property type="match status" value="3"/>
</dbReference>
<dbReference type="GO" id="GO:0016301">
    <property type="term" value="F:kinase activity"/>
    <property type="evidence" value="ECO:0007669"/>
    <property type="project" value="UniProtKB-KW"/>
</dbReference>
<evidence type="ECO:0000256" key="2">
    <source>
        <dbReference type="SAM" id="Coils"/>
    </source>
</evidence>
<feature type="binding site" evidence="1">
    <location>
        <position position="559"/>
    </location>
    <ligand>
        <name>ATP</name>
        <dbReference type="ChEBI" id="CHEBI:30616"/>
    </ligand>
</feature>
<reference evidence="5" key="1">
    <citation type="submission" date="2019-03" db="EMBL/GenBank/DDBJ databases">
        <title>Improved annotation for the trematode Fasciola hepatica.</title>
        <authorList>
            <person name="Choi Y.-J."/>
            <person name="Martin J."/>
            <person name="Mitreva M."/>
        </authorList>
    </citation>
    <scope>NUCLEOTIDE SEQUENCE [LARGE SCALE GENOMIC DNA]</scope>
</reference>
<feature type="coiled-coil region" evidence="2">
    <location>
        <begin position="110"/>
        <end position="159"/>
    </location>
</feature>
<feature type="region of interest" description="Disordered" evidence="3">
    <location>
        <begin position="561"/>
        <end position="583"/>
    </location>
</feature>
<feature type="binding site" evidence="1">
    <location>
        <position position="565"/>
    </location>
    <ligand>
        <name>ATP</name>
        <dbReference type="ChEBI" id="CHEBI:30616"/>
    </ligand>
</feature>
<feature type="binding site" evidence="1">
    <location>
        <position position="596"/>
    </location>
    <ligand>
        <name>ATP</name>
        <dbReference type="ChEBI" id="CHEBI:30616"/>
    </ligand>
</feature>
<feature type="active site" description="Pros-phosphohistidine intermediate" evidence="1">
    <location>
        <position position="599"/>
    </location>
</feature>
<feature type="compositionally biased region" description="Low complexity" evidence="3">
    <location>
        <begin position="743"/>
        <end position="799"/>
    </location>
</feature>
<dbReference type="InterPro" id="IPR051766">
    <property type="entry name" value="TXND_domain-containing"/>
</dbReference>